<feature type="region of interest" description="Disordered" evidence="2">
    <location>
        <begin position="144"/>
        <end position="227"/>
    </location>
</feature>
<dbReference type="InterPro" id="IPR043725">
    <property type="entry name" value="DUF5667"/>
</dbReference>
<keyword evidence="3" id="KW-0812">Transmembrane</keyword>
<keyword evidence="3" id="KW-1133">Transmembrane helix</keyword>
<feature type="compositionally biased region" description="Polar residues" evidence="2">
    <location>
        <begin position="151"/>
        <end position="164"/>
    </location>
</feature>
<feature type="compositionally biased region" description="Polar residues" evidence="2">
    <location>
        <begin position="179"/>
        <end position="197"/>
    </location>
</feature>
<feature type="domain" description="DUF5667" evidence="4">
    <location>
        <begin position="77"/>
        <end position="150"/>
    </location>
</feature>
<dbReference type="AlphaFoldDB" id="A0A1G1VFH9"/>
<sequence length="227" mass="25133">MKENILITLKSLKGMSEASPSSTFKRNSRARFIERINQETSLVLPKRSISTRWAYSFAFAAILLFFTGSTVFAAQSSLPSDPLYPVKVASEKVALALSSPIPSLKSIIAEELVKRRENEYKELEKNNRQDLLEKAYDSYQKSLKDAKGVGSTKNENVLRPNSQLKQEKSSPDKKITPTDAPNTPKSNRGNTQKSVTETTKENQKDGVGSSGNSQKPQDSNSNSKSNK</sequence>
<accession>A0A1G1VFH9</accession>
<dbReference type="Proteomes" id="UP000178659">
    <property type="component" value="Unassembled WGS sequence"/>
</dbReference>
<feature type="compositionally biased region" description="Polar residues" evidence="2">
    <location>
        <begin position="210"/>
        <end position="227"/>
    </location>
</feature>
<feature type="compositionally biased region" description="Basic and acidic residues" evidence="2">
    <location>
        <begin position="165"/>
        <end position="176"/>
    </location>
</feature>
<comment type="caution">
    <text evidence="5">The sequence shown here is derived from an EMBL/GenBank/DDBJ whole genome shotgun (WGS) entry which is preliminary data.</text>
</comment>
<reference evidence="5 6" key="1">
    <citation type="journal article" date="2016" name="Nat. Commun.">
        <title>Thousands of microbial genomes shed light on interconnected biogeochemical processes in an aquifer system.</title>
        <authorList>
            <person name="Anantharaman K."/>
            <person name="Brown C.T."/>
            <person name="Hug L.A."/>
            <person name="Sharon I."/>
            <person name="Castelle C.J."/>
            <person name="Probst A.J."/>
            <person name="Thomas B.C."/>
            <person name="Singh A."/>
            <person name="Wilkins M.J."/>
            <person name="Karaoz U."/>
            <person name="Brodie E.L."/>
            <person name="Williams K.H."/>
            <person name="Hubbard S.S."/>
            <person name="Banfield J.F."/>
        </authorList>
    </citation>
    <scope>NUCLEOTIDE SEQUENCE [LARGE SCALE GENOMIC DNA]</scope>
</reference>
<evidence type="ECO:0000313" key="5">
    <source>
        <dbReference type="EMBL" id="OGY14077.1"/>
    </source>
</evidence>
<evidence type="ECO:0000313" key="6">
    <source>
        <dbReference type="Proteomes" id="UP000178659"/>
    </source>
</evidence>
<evidence type="ECO:0000256" key="1">
    <source>
        <dbReference type="SAM" id="Coils"/>
    </source>
</evidence>
<keyword evidence="3" id="KW-0472">Membrane</keyword>
<feature type="coiled-coil region" evidence="1">
    <location>
        <begin position="106"/>
        <end position="133"/>
    </location>
</feature>
<evidence type="ECO:0000256" key="3">
    <source>
        <dbReference type="SAM" id="Phobius"/>
    </source>
</evidence>
<organism evidence="5 6">
    <name type="scientific">Candidatus Blackburnbacteria bacterium RIFCSPLOWO2_01_FULL_40_20</name>
    <dbReference type="NCBI Taxonomy" id="1797519"/>
    <lineage>
        <taxon>Bacteria</taxon>
        <taxon>Candidatus Blackburniibacteriota</taxon>
    </lineage>
</organism>
<proteinExistence type="predicted"/>
<dbReference type="EMBL" id="MHCC01000003">
    <property type="protein sequence ID" value="OGY14077.1"/>
    <property type="molecule type" value="Genomic_DNA"/>
</dbReference>
<evidence type="ECO:0000256" key="2">
    <source>
        <dbReference type="SAM" id="MobiDB-lite"/>
    </source>
</evidence>
<keyword evidence="1" id="KW-0175">Coiled coil</keyword>
<feature type="transmembrane region" description="Helical" evidence="3">
    <location>
        <begin position="53"/>
        <end position="74"/>
    </location>
</feature>
<gene>
    <name evidence="5" type="ORF">A3A77_03830</name>
</gene>
<dbReference type="Pfam" id="PF18915">
    <property type="entry name" value="DUF5667"/>
    <property type="match status" value="1"/>
</dbReference>
<evidence type="ECO:0000259" key="4">
    <source>
        <dbReference type="Pfam" id="PF18915"/>
    </source>
</evidence>
<protein>
    <recommendedName>
        <fullName evidence="4">DUF5667 domain-containing protein</fullName>
    </recommendedName>
</protein>
<name>A0A1G1VFH9_9BACT</name>